<keyword evidence="1" id="KW-0732">Signal</keyword>
<evidence type="ECO:0000313" key="2">
    <source>
        <dbReference type="EMBL" id="BDT58526.1"/>
    </source>
</evidence>
<sequence>MNIRKNFEAIFLAAAALGLVASYATAAARPVEVVKHESAILIDSTMHVVVVKAPRLSVAEKAGLK</sequence>
<proteinExistence type="predicted"/>
<dbReference type="Proteomes" id="UP001163336">
    <property type="component" value="Chromosome"/>
</dbReference>
<dbReference type="RefSeq" id="WP_281913928.1">
    <property type="nucleotide sequence ID" value="NZ_AP026966.1"/>
</dbReference>
<name>A0ABN6TEA2_9BURK</name>
<dbReference type="EMBL" id="AP026966">
    <property type="protein sequence ID" value="BDT58526.1"/>
    <property type="molecule type" value="Genomic_DNA"/>
</dbReference>
<reference evidence="2" key="1">
    <citation type="submission" date="2022-11" db="EMBL/GenBank/DDBJ databases">
        <title>Isolation and characterization of PLA-degrading bacterium Massilia sp. from Antarctic soil.</title>
        <authorList>
            <person name="Sato K."/>
            <person name="Gomez-Fuentes C."/>
            <person name="Ahmad S.A."/>
            <person name="Zulkharnain A."/>
        </authorList>
    </citation>
    <scope>NUCLEOTIDE SEQUENCE</scope>
    <source>
        <strain evidence="2">N-3</strain>
    </source>
</reference>
<keyword evidence="3" id="KW-1185">Reference proteome</keyword>
<feature type="chain" id="PRO_5045232990" evidence="1">
    <location>
        <begin position="27"/>
        <end position="65"/>
    </location>
</feature>
<accession>A0ABN6TEA2</accession>
<gene>
    <name evidence="2" type="ORF">MasN3_20200</name>
</gene>
<protein>
    <submittedName>
        <fullName evidence="2">Uncharacterized protein</fullName>
    </submittedName>
</protein>
<organism evidence="2 3">
    <name type="scientific">Massilia varians</name>
    <dbReference type="NCBI Taxonomy" id="457921"/>
    <lineage>
        <taxon>Bacteria</taxon>
        <taxon>Pseudomonadati</taxon>
        <taxon>Pseudomonadota</taxon>
        <taxon>Betaproteobacteria</taxon>
        <taxon>Burkholderiales</taxon>
        <taxon>Oxalobacteraceae</taxon>
        <taxon>Telluria group</taxon>
        <taxon>Massilia</taxon>
    </lineage>
</organism>
<feature type="signal peptide" evidence="1">
    <location>
        <begin position="1"/>
        <end position="26"/>
    </location>
</feature>
<evidence type="ECO:0000313" key="3">
    <source>
        <dbReference type="Proteomes" id="UP001163336"/>
    </source>
</evidence>
<evidence type="ECO:0000256" key="1">
    <source>
        <dbReference type="SAM" id="SignalP"/>
    </source>
</evidence>